<dbReference type="InterPro" id="IPR000748">
    <property type="entry name" value="PsdUridine_synth_RsuA/RluB/E/F"/>
</dbReference>
<dbReference type="Gene3D" id="3.10.290.10">
    <property type="entry name" value="RNA-binding S4 domain"/>
    <property type="match status" value="1"/>
</dbReference>
<dbReference type="InterPro" id="IPR050343">
    <property type="entry name" value="RsuA_PseudoU_synthase"/>
</dbReference>
<dbReference type="EMBL" id="NVUU01000010">
    <property type="protein sequence ID" value="PCI95717.1"/>
    <property type="molecule type" value="Genomic_DNA"/>
</dbReference>
<dbReference type="Gene3D" id="3.30.70.1560">
    <property type="entry name" value="Alpha-L RNA-binding motif"/>
    <property type="match status" value="1"/>
</dbReference>
<keyword evidence="2" id="KW-0694">RNA-binding</keyword>
<reference evidence="5" key="1">
    <citation type="submission" date="2017-08" db="EMBL/GenBank/DDBJ databases">
        <title>A dynamic microbial community with high functional redundancy inhabits the cold, oxic subseafloor aquifer.</title>
        <authorList>
            <person name="Tully B.J."/>
            <person name="Wheat C.G."/>
            <person name="Glazer B.T."/>
            <person name="Huber J.A."/>
        </authorList>
    </citation>
    <scope>NUCLEOTIDE SEQUENCE [LARGE SCALE GENOMIC DNA]</scope>
</reference>
<sequence length="243" mass="27805">MENQRLSKIMAKRGICSRREADSYIEKGYVFVNGVCIDTLGSKVSPDAKITLSDELKEIKKEKVTILLYKPLGYVSCVPENGYEAAVSLITNDRQDPRDLLKKLQKIHFDKLAVAGRLDINSKGLLVLTQDGAVAKSLINKDCNMEKEYFVRVDTPYDSSQLEELEFGLELDDQPLKRARIIPKSDTTFMLILKEGKKRQIRRMCELVDLKTVELKRVRIGRIHLADLKVGQWRFLKPDESFV</sequence>
<dbReference type="SMART" id="SM00363">
    <property type="entry name" value="S4"/>
    <property type="match status" value="1"/>
</dbReference>
<evidence type="ECO:0000256" key="1">
    <source>
        <dbReference type="ARBA" id="ARBA00023235"/>
    </source>
</evidence>
<dbReference type="SUPFAM" id="SSF55120">
    <property type="entry name" value="Pseudouridine synthase"/>
    <property type="match status" value="1"/>
</dbReference>
<dbReference type="GO" id="GO:0003723">
    <property type="term" value="F:RNA binding"/>
    <property type="evidence" value="ECO:0007669"/>
    <property type="project" value="UniProtKB-KW"/>
</dbReference>
<dbReference type="SUPFAM" id="SSF55174">
    <property type="entry name" value="Alpha-L RNA-binding motif"/>
    <property type="match status" value="1"/>
</dbReference>
<dbReference type="PANTHER" id="PTHR47683">
    <property type="entry name" value="PSEUDOURIDINE SYNTHASE FAMILY PROTEIN-RELATED"/>
    <property type="match status" value="1"/>
</dbReference>
<protein>
    <submittedName>
        <fullName evidence="4">Pseudouridylate synthase</fullName>
    </submittedName>
</protein>
<dbReference type="Pfam" id="PF01479">
    <property type="entry name" value="S4"/>
    <property type="match status" value="1"/>
</dbReference>
<dbReference type="GO" id="GO:0120159">
    <property type="term" value="F:rRNA pseudouridine synthase activity"/>
    <property type="evidence" value="ECO:0007669"/>
    <property type="project" value="UniProtKB-ARBA"/>
</dbReference>
<evidence type="ECO:0000256" key="2">
    <source>
        <dbReference type="PROSITE-ProRule" id="PRU00182"/>
    </source>
</evidence>
<proteinExistence type="predicted"/>
<dbReference type="InterPro" id="IPR042092">
    <property type="entry name" value="PsdUridine_s_RsuA/RluB/E/F_cat"/>
</dbReference>
<dbReference type="InterPro" id="IPR020103">
    <property type="entry name" value="PsdUridine_synth_cat_dom_sf"/>
</dbReference>
<accession>A0A2A4YN24</accession>
<organism evidence="4 5">
    <name type="scientific">Aerophobetes bacterium</name>
    <dbReference type="NCBI Taxonomy" id="2030807"/>
    <lineage>
        <taxon>Bacteria</taxon>
        <taxon>Candidatus Aerophobota</taxon>
    </lineage>
</organism>
<dbReference type="Proteomes" id="UP000217838">
    <property type="component" value="Unassembled WGS sequence"/>
</dbReference>
<name>A0A2A4YN24_UNCAE</name>
<feature type="domain" description="RNA-binding S4" evidence="3">
    <location>
        <begin position="4"/>
        <end position="65"/>
    </location>
</feature>
<dbReference type="Gene3D" id="3.30.70.580">
    <property type="entry name" value="Pseudouridine synthase I, catalytic domain, N-terminal subdomain"/>
    <property type="match status" value="1"/>
</dbReference>
<evidence type="ECO:0000259" key="3">
    <source>
        <dbReference type="SMART" id="SM00363"/>
    </source>
</evidence>
<dbReference type="Pfam" id="PF00849">
    <property type="entry name" value="PseudoU_synth_2"/>
    <property type="match status" value="1"/>
</dbReference>
<dbReference type="NCBIfam" id="TIGR00093">
    <property type="entry name" value="pseudouridine synthase"/>
    <property type="match status" value="1"/>
</dbReference>
<dbReference type="GO" id="GO:0000455">
    <property type="term" value="P:enzyme-directed rRNA pseudouridine synthesis"/>
    <property type="evidence" value="ECO:0007669"/>
    <property type="project" value="UniProtKB-ARBA"/>
</dbReference>
<dbReference type="InterPro" id="IPR006145">
    <property type="entry name" value="PsdUridine_synth_RsuA/RluA"/>
</dbReference>
<dbReference type="InterPro" id="IPR002942">
    <property type="entry name" value="S4_RNA-bd"/>
</dbReference>
<keyword evidence="1" id="KW-0413">Isomerase</keyword>
<dbReference type="PANTHER" id="PTHR47683:SF2">
    <property type="entry name" value="RNA-BINDING S4 DOMAIN-CONTAINING PROTEIN"/>
    <property type="match status" value="1"/>
</dbReference>
<gene>
    <name evidence="4" type="ORF">COB11_01320</name>
</gene>
<comment type="caution">
    <text evidence="4">The sequence shown here is derived from an EMBL/GenBank/DDBJ whole genome shotgun (WGS) entry which is preliminary data.</text>
</comment>
<dbReference type="InterPro" id="IPR036986">
    <property type="entry name" value="S4_RNA-bd_sf"/>
</dbReference>
<dbReference type="PROSITE" id="PS50889">
    <property type="entry name" value="S4"/>
    <property type="match status" value="1"/>
</dbReference>
<dbReference type="AlphaFoldDB" id="A0A2A4YN24"/>
<dbReference type="CDD" id="cd00165">
    <property type="entry name" value="S4"/>
    <property type="match status" value="1"/>
</dbReference>
<evidence type="ECO:0000313" key="5">
    <source>
        <dbReference type="Proteomes" id="UP000217838"/>
    </source>
</evidence>
<evidence type="ECO:0000313" key="4">
    <source>
        <dbReference type="EMBL" id="PCI95717.1"/>
    </source>
</evidence>
<dbReference type="InterPro" id="IPR020094">
    <property type="entry name" value="TruA/RsuA/RluB/E/F_N"/>
</dbReference>